<evidence type="ECO:0000313" key="1">
    <source>
        <dbReference type="EMBL" id="AYA48989.1"/>
    </source>
</evidence>
<proteinExistence type="predicted"/>
<reference evidence="2" key="1">
    <citation type="submission" date="2015-10" db="EMBL/GenBank/DDBJ databases">
        <authorList>
            <person name="Gilbert D.G."/>
        </authorList>
    </citation>
    <scope>NUCLEOTIDE SEQUENCE</scope>
    <source>
        <strain evidence="2">Phyl III-seqv23</strain>
    </source>
</reference>
<dbReference type="EMBL" id="LN899821">
    <property type="protein sequence ID" value="CUV18428.1"/>
    <property type="molecule type" value="Genomic_DNA"/>
</dbReference>
<dbReference type="Proteomes" id="UP000262427">
    <property type="component" value="Chromosome MP"/>
</dbReference>
<name>A0A0S4U893_RALSL</name>
<protein>
    <submittedName>
        <fullName evidence="1">DUF4154 domain-containing protein</fullName>
    </submittedName>
    <submittedName>
        <fullName evidence="2">Putative transmembrane protein</fullName>
    </submittedName>
</protein>
<sequence length="191" mass="19852">MRGVRSILRLSGRISPRWLCAALGVACAAIAWMGAARAQVQASEVEVKAAFVYNFALFTSWPAGTLLANAPMVLCVAPDHALQAALSRLAGKSVHGHRLEVRRISDGAVAGCHVAVLDDRAPSQAVRLDPAAPVLTVVDGGRAARAGGASGPMIALSLQDSRVVFDIDAAAARQAGLQLSSQLLRLARSVQ</sequence>
<dbReference type="Pfam" id="PF13689">
    <property type="entry name" value="DUF4154"/>
    <property type="match status" value="1"/>
</dbReference>
<keyword evidence="2" id="KW-0472">Membrane</keyword>
<reference evidence="3" key="3">
    <citation type="submission" date="2018-01" db="EMBL/GenBank/DDBJ databases">
        <title>Raltonia solanacearum P824 infects blueberry.</title>
        <authorList>
            <person name="Bocsanczy A.M."/>
            <person name="Norman D.J."/>
        </authorList>
    </citation>
    <scope>NUCLEOTIDE SEQUENCE [LARGE SCALE GENOMIC DNA]</scope>
    <source>
        <strain evidence="3">P824</strain>
    </source>
</reference>
<dbReference type="AlphaFoldDB" id="A0A0S4U893"/>
<gene>
    <name evidence="2" type="ORF">PSS4_v1_620009</name>
    <name evidence="1" type="ORF">RSP824_21555</name>
</gene>
<reference evidence="1" key="2">
    <citation type="submission" date="2018-01" db="EMBL/GenBank/DDBJ databases">
        <title>Ralstonia pseudosolanacearum P824 infects blueberry.</title>
        <authorList>
            <person name="Bocsanczy A.M."/>
            <person name="Norman D.J."/>
        </authorList>
    </citation>
    <scope>NUCLEOTIDE SEQUENCE</scope>
    <source>
        <strain evidence="1">P824</strain>
    </source>
</reference>
<dbReference type="EMBL" id="CP025742">
    <property type="protein sequence ID" value="AYA48989.1"/>
    <property type="molecule type" value="Genomic_DNA"/>
</dbReference>
<organism evidence="2">
    <name type="scientific">Ralstonia solanacearum</name>
    <name type="common">Pseudomonas solanacearum</name>
    <dbReference type="NCBI Taxonomy" id="305"/>
    <lineage>
        <taxon>Bacteria</taxon>
        <taxon>Pseudomonadati</taxon>
        <taxon>Pseudomonadota</taxon>
        <taxon>Betaproteobacteria</taxon>
        <taxon>Burkholderiales</taxon>
        <taxon>Burkholderiaceae</taxon>
        <taxon>Ralstonia</taxon>
        <taxon>Ralstonia solanacearum species complex</taxon>
    </lineage>
</organism>
<keyword evidence="2" id="KW-0812">Transmembrane</keyword>
<dbReference type="InterPro" id="IPR025293">
    <property type="entry name" value="YfiR/HmsC-like"/>
</dbReference>
<evidence type="ECO:0000313" key="2">
    <source>
        <dbReference type="EMBL" id="CUV18428.1"/>
    </source>
</evidence>
<evidence type="ECO:0000313" key="3">
    <source>
        <dbReference type="Proteomes" id="UP000262427"/>
    </source>
</evidence>
<accession>A0A0S4U893</accession>